<dbReference type="EMBL" id="BLAE01000005">
    <property type="protein sequence ID" value="GES07031.1"/>
    <property type="molecule type" value="Genomic_DNA"/>
</dbReference>
<evidence type="ECO:0008006" key="3">
    <source>
        <dbReference type="Google" id="ProtNLM"/>
    </source>
</evidence>
<sequence>MAKFMDVHSGFVDVTEDQLREVHERALAVEASEGVRFERAWLDPEAGKVFCLSSGPSKEAVLRVHDKAGHPTTEIYELQIELAGRADQVRGDGAGSSRRI</sequence>
<dbReference type="AlphaFoldDB" id="A0A5M3WIQ3"/>
<protein>
    <recommendedName>
        <fullName evidence="3">Guanylate cyclase</fullName>
    </recommendedName>
</protein>
<accession>A0A5M3WIQ3</accession>
<gene>
    <name evidence="1" type="ORF">Amac_006260</name>
</gene>
<dbReference type="InterPro" id="IPR025336">
    <property type="entry name" value="SCO4226-like"/>
</dbReference>
<reference evidence="1 2" key="1">
    <citation type="submission" date="2019-10" db="EMBL/GenBank/DDBJ databases">
        <title>Whole genome shotgun sequence of Acrocarpospora macrocephala NBRC 16266.</title>
        <authorList>
            <person name="Ichikawa N."/>
            <person name="Kimura A."/>
            <person name="Kitahashi Y."/>
            <person name="Komaki H."/>
            <person name="Oguchi A."/>
        </authorList>
    </citation>
    <scope>NUCLEOTIDE SEQUENCE [LARGE SCALE GENOMIC DNA]</scope>
    <source>
        <strain evidence="1 2">NBRC 16266</strain>
    </source>
</reference>
<dbReference type="Pfam" id="PF14026">
    <property type="entry name" value="SCO4226-like"/>
    <property type="match status" value="1"/>
</dbReference>
<evidence type="ECO:0000313" key="2">
    <source>
        <dbReference type="Proteomes" id="UP000331127"/>
    </source>
</evidence>
<proteinExistence type="predicted"/>
<dbReference type="Proteomes" id="UP000331127">
    <property type="component" value="Unassembled WGS sequence"/>
</dbReference>
<dbReference type="Gene3D" id="3.30.70.3090">
    <property type="entry name" value="ORF SCO4226, nickel-binding ferredoxin-like monomer"/>
    <property type="match status" value="1"/>
</dbReference>
<dbReference type="OrthoDB" id="3696535at2"/>
<evidence type="ECO:0000313" key="1">
    <source>
        <dbReference type="EMBL" id="GES07031.1"/>
    </source>
</evidence>
<name>A0A5M3WIQ3_9ACTN</name>
<organism evidence="1 2">
    <name type="scientific">Acrocarpospora macrocephala</name>
    <dbReference type="NCBI Taxonomy" id="150177"/>
    <lineage>
        <taxon>Bacteria</taxon>
        <taxon>Bacillati</taxon>
        <taxon>Actinomycetota</taxon>
        <taxon>Actinomycetes</taxon>
        <taxon>Streptosporangiales</taxon>
        <taxon>Streptosporangiaceae</taxon>
        <taxon>Acrocarpospora</taxon>
    </lineage>
</organism>
<dbReference type="RefSeq" id="WP_155352758.1">
    <property type="nucleotide sequence ID" value="NZ_BAAAHL010000077.1"/>
</dbReference>
<dbReference type="InterPro" id="IPR042557">
    <property type="entry name" value="SCO4226"/>
</dbReference>
<comment type="caution">
    <text evidence="1">The sequence shown here is derived from an EMBL/GenBank/DDBJ whole genome shotgun (WGS) entry which is preliminary data.</text>
</comment>
<keyword evidence="2" id="KW-1185">Reference proteome</keyword>